<dbReference type="InterPro" id="IPR036890">
    <property type="entry name" value="HATPase_C_sf"/>
</dbReference>
<keyword evidence="7" id="KW-0067">ATP-binding</keyword>
<keyword evidence="5" id="KW-0547">Nucleotide-binding</keyword>
<evidence type="ECO:0000313" key="10">
    <source>
        <dbReference type="EMBL" id="PRR85708.1"/>
    </source>
</evidence>
<evidence type="ECO:0000256" key="8">
    <source>
        <dbReference type="ARBA" id="ARBA00023012"/>
    </source>
</evidence>
<dbReference type="PANTHER" id="PTHR43547">
    <property type="entry name" value="TWO-COMPONENT HISTIDINE KINASE"/>
    <property type="match status" value="1"/>
</dbReference>
<sequence length="314" mass="35681">MDSFGEQSKNECGKLKKSSVLNVLCDMTLEKQVQKLKSDVEKNTELLNESQEFNKKIAEFISNISHELKTPLNVIFSAIQVLELYKDYTDEKYINKRNQYLEIMKQNCYRLMRLINNLLDVSKLDSGFIKLNLHNRNIVDVIEDITSSLAPYVESKGITLTFDTNVEEKILAVDSDKIERIVLNLLSNAVKFTPEKGKIYVAVQDEGDNVYIKVKDTGIGIPEDKLQIIFKRFGQVGGNYMNDSRGSGIGLYLVKSFVELHGGKISVESTLNEGSEFTIKLPARVIKEEYPGEDNCGSRKEQIGMEFPDIHYKV</sequence>
<reference evidence="10 11" key="1">
    <citation type="submission" date="2018-03" db="EMBL/GenBank/DDBJ databases">
        <title>Genome sequence of Clostridium luticellarii DSM 29923.</title>
        <authorList>
            <person name="Poehlein A."/>
            <person name="Daniel R."/>
        </authorList>
    </citation>
    <scope>NUCLEOTIDE SEQUENCE [LARGE SCALE GENOMIC DNA]</scope>
    <source>
        <strain evidence="10 11">DSM 29923</strain>
    </source>
</reference>
<dbReference type="AlphaFoldDB" id="A0A2T0BPA0"/>
<dbReference type="Pfam" id="PF02518">
    <property type="entry name" value="HATPase_c"/>
    <property type="match status" value="1"/>
</dbReference>
<dbReference type="GO" id="GO:0005524">
    <property type="term" value="F:ATP binding"/>
    <property type="evidence" value="ECO:0007669"/>
    <property type="project" value="UniProtKB-KW"/>
</dbReference>
<evidence type="ECO:0000256" key="1">
    <source>
        <dbReference type="ARBA" id="ARBA00000085"/>
    </source>
</evidence>
<evidence type="ECO:0000256" key="2">
    <source>
        <dbReference type="ARBA" id="ARBA00012438"/>
    </source>
</evidence>
<dbReference type="GO" id="GO:0000155">
    <property type="term" value="F:phosphorelay sensor kinase activity"/>
    <property type="evidence" value="ECO:0007669"/>
    <property type="project" value="InterPro"/>
</dbReference>
<evidence type="ECO:0000256" key="6">
    <source>
        <dbReference type="ARBA" id="ARBA00022777"/>
    </source>
</evidence>
<dbReference type="InterPro" id="IPR004358">
    <property type="entry name" value="Sig_transdc_His_kin-like_C"/>
</dbReference>
<dbReference type="Gene3D" id="1.10.287.130">
    <property type="match status" value="1"/>
</dbReference>
<protein>
    <recommendedName>
        <fullName evidence="2">histidine kinase</fullName>
        <ecNumber evidence="2">2.7.13.3</ecNumber>
    </recommendedName>
</protein>
<comment type="catalytic activity">
    <reaction evidence="1">
        <text>ATP + protein L-histidine = ADP + protein N-phospho-L-histidine.</text>
        <dbReference type="EC" id="2.7.13.3"/>
    </reaction>
</comment>
<dbReference type="CDD" id="cd00082">
    <property type="entry name" value="HisKA"/>
    <property type="match status" value="1"/>
</dbReference>
<gene>
    <name evidence="10" type="primary">pleC</name>
    <name evidence="10" type="ORF">CLLU_13340</name>
</gene>
<comment type="caution">
    <text evidence="10">The sequence shown here is derived from an EMBL/GenBank/DDBJ whole genome shotgun (WGS) entry which is preliminary data.</text>
</comment>
<evidence type="ECO:0000313" key="11">
    <source>
        <dbReference type="Proteomes" id="UP000237798"/>
    </source>
</evidence>
<keyword evidence="4 10" id="KW-0808">Transferase</keyword>
<proteinExistence type="predicted"/>
<evidence type="ECO:0000256" key="4">
    <source>
        <dbReference type="ARBA" id="ARBA00022679"/>
    </source>
</evidence>
<dbReference type="Proteomes" id="UP000237798">
    <property type="component" value="Unassembled WGS sequence"/>
</dbReference>
<dbReference type="EC" id="2.7.13.3" evidence="2"/>
<keyword evidence="3" id="KW-0597">Phosphoprotein</keyword>
<dbReference type="FunFam" id="3.30.565.10:FF:000037">
    <property type="entry name" value="Hybrid sensor histidine kinase/response regulator"/>
    <property type="match status" value="1"/>
</dbReference>
<dbReference type="InterPro" id="IPR003594">
    <property type="entry name" value="HATPase_dom"/>
</dbReference>
<evidence type="ECO:0000256" key="3">
    <source>
        <dbReference type="ARBA" id="ARBA00022553"/>
    </source>
</evidence>
<dbReference type="SUPFAM" id="SSF47384">
    <property type="entry name" value="Homodimeric domain of signal transducing histidine kinase"/>
    <property type="match status" value="1"/>
</dbReference>
<keyword evidence="6" id="KW-0418">Kinase</keyword>
<organism evidence="10 11">
    <name type="scientific">Clostridium luticellarii</name>
    <dbReference type="NCBI Taxonomy" id="1691940"/>
    <lineage>
        <taxon>Bacteria</taxon>
        <taxon>Bacillati</taxon>
        <taxon>Bacillota</taxon>
        <taxon>Clostridia</taxon>
        <taxon>Eubacteriales</taxon>
        <taxon>Clostridiaceae</taxon>
        <taxon>Clostridium</taxon>
    </lineage>
</organism>
<dbReference type="InterPro" id="IPR005467">
    <property type="entry name" value="His_kinase_dom"/>
</dbReference>
<dbReference type="Gene3D" id="3.30.565.10">
    <property type="entry name" value="Histidine kinase-like ATPase, C-terminal domain"/>
    <property type="match status" value="1"/>
</dbReference>
<dbReference type="RefSeq" id="WP_106008826.1">
    <property type="nucleotide sequence ID" value="NZ_JALCPJ010000045.1"/>
</dbReference>
<dbReference type="Pfam" id="PF00512">
    <property type="entry name" value="HisKA"/>
    <property type="match status" value="1"/>
</dbReference>
<dbReference type="SMART" id="SM00387">
    <property type="entry name" value="HATPase_c"/>
    <property type="match status" value="1"/>
</dbReference>
<dbReference type="SMART" id="SM00388">
    <property type="entry name" value="HisKA"/>
    <property type="match status" value="1"/>
</dbReference>
<keyword evidence="11" id="KW-1185">Reference proteome</keyword>
<dbReference type="InterPro" id="IPR036097">
    <property type="entry name" value="HisK_dim/P_sf"/>
</dbReference>
<dbReference type="PROSITE" id="PS50109">
    <property type="entry name" value="HIS_KIN"/>
    <property type="match status" value="1"/>
</dbReference>
<dbReference type="PANTHER" id="PTHR43547:SF2">
    <property type="entry name" value="HYBRID SIGNAL TRANSDUCTION HISTIDINE KINASE C"/>
    <property type="match status" value="1"/>
</dbReference>
<dbReference type="CDD" id="cd16922">
    <property type="entry name" value="HATPase_EvgS-ArcB-TorS-like"/>
    <property type="match status" value="1"/>
</dbReference>
<evidence type="ECO:0000256" key="7">
    <source>
        <dbReference type="ARBA" id="ARBA00022840"/>
    </source>
</evidence>
<keyword evidence="8" id="KW-0902">Two-component regulatory system</keyword>
<dbReference type="PRINTS" id="PR00344">
    <property type="entry name" value="BCTRLSENSOR"/>
</dbReference>
<dbReference type="FunFam" id="1.10.287.130:FF:000001">
    <property type="entry name" value="Two-component sensor histidine kinase"/>
    <property type="match status" value="1"/>
</dbReference>
<evidence type="ECO:0000259" key="9">
    <source>
        <dbReference type="PROSITE" id="PS50109"/>
    </source>
</evidence>
<feature type="domain" description="Histidine kinase" evidence="9">
    <location>
        <begin position="63"/>
        <end position="285"/>
    </location>
</feature>
<name>A0A2T0BPA0_9CLOT</name>
<dbReference type="EMBL" id="PVXP01000013">
    <property type="protein sequence ID" value="PRR85708.1"/>
    <property type="molecule type" value="Genomic_DNA"/>
</dbReference>
<evidence type="ECO:0000256" key="5">
    <source>
        <dbReference type="ARBA" id="ARBA00022741"/>
    </source>
</evidence>
<dbReference type="InterPro" id="IPR003661">
    <property type="entry name" value="HisK_dim/P_dom"/>
</dbReference>
<dbReference type="SUPFAM" id="SSF55874">
    <property type="entry name" value="ATPase domain of HSP90 chaperone/DNA topoisomerase II/histidine kinase"/>
    <property type="match status" value="1"/>
</dbReference>
<dbReference type="OrthoDB" id="9813394at2"/>
<accession>A0A2T0BPA0</accession>